<accession>A0ACB9YSZ2</accession>
<reference evidence="1 2" key="1">
    <citation type="journal article" date="2022" name="New Phytol.">
        <title>Ecological generalism drives hyperdiversity of secondary metabolite gene clusters in xylarialean endophytes.</title>
        <authorList>
            <person name="Franco M.E.E."/>
            <person name="Wisecaver J.H."/>
            <person name="Arnold A.E."/>
            <person name="Ju Y.M."/>
            <person name="Slot J.C."/>
            <person name="Ahrendt S."/>
            <person name="Moore L.P."/>
            <person name="Eastman K.E."/>
            <person name="Scott K."/>
            <person name="Konkel Z."/>
            <person name="Mondo S.J."/>
            <person name="Kuo A."/>
            <person name="Hayes R.D."/>
            <person name="Haridas S."/>
            <person name="Andreopoulos B."/>
            <person name="Riley R."/>
            <person name="LaButti K."/>
            <person name="Pangilinan J."/>
            <person name="Lipzen A."/>
            <person name="Amirebrahimi M."/>
            <person name="Yan J."/>
            <person name="Adam C."/>
            <person name="Keymanesh K."/>
            <person name="Ng V."/>
            <person name="Louie K."/>
            <person name="Northen T."/>
            <person name="Drula E."/>
            <person name="Henrissat B."/>
            <person name="Hsieh H.M."/>
            <person name="Youens-Clark K."/>
            <person name="Lutzoni F."/>
            <person name="Miadlikowska J."/>
            <person name="Eastwood D.C."/>
            <person name="Hamelin R.C."/>
            <person name="Grigoriev I.V."/>
            <person name="U'Ren J.M."/>
        </authorList>
    </citation>
    <scope>NUCLEOTIDE SEQUENCE [LARGE SCALE GENOMIC DNA]</scope>
    <source>
        <strain evidence="1 2">CBS 119005</strain>
    </source>
</reference>
<name>A0ACB9YSZ2_9PEZI</name>
<evidence type="ECO:0000313" key="1">
    <source>
        <dbReference type="EMBL" id="KAI4862317.1"/>
    </source>
</evidence>
<proteinExistence type="predicted"/>
<dbReference type="Proteomes" id="UP001497700">
    <property type="component" value="Unassembled WGS sequence"/>
</dbReference>
<sequence>MEPVEEPLDADGGLLETSAAEKPEVQSRDNLDRVAQIQPPTPTNEKFAEGRGQKRPADDDCDGEGESGGDGDGDDANGVNDDASQNAGTETEVPKLSKNKLRKLKRQKMWEVKKQEKKGLRKEKRHKQQERRRLEREAEIAAAVAEGREPVFHEPPKRQPISATKVPVSVIIDCQFEKYMMEKELVSLGSQITRCYSDNRNTQFPVHMFISSYGGQMKERFETVLTNQHKHWKNVHFSQGDFVEAAAEAKSLMQSPEGGQVIELLSQGKEGDSVSIAETTNYTKKQLKSAPVPEPEADDVDKSIVYLTADSPYTLDRLEPNTCYVIGGIIDKNREKGLCYKIARQKNVRTAKLPIGDFMVMQSRHVLTTNHVMEIMLRWLETGDWGAAFVKVIPTRKGGKLKGDEETPEIDEEQSEEATKEAESKIDAIAIEDTEMAEPNIIQPGEPVVQEQQGVAEIEGDNSEEGLQKNSLDQQRWSAPPIEQEQAEAPISRTTS</sequence>
<keyword evidence="2" id="KW-1185">Reference proteome</keyword>
<protein>
    <submittedName>
        <fullName evidence="1">Guanine-1-methyltransferase-domain-containing protein</fullName>
    </submittedName>
</protein>
<gene>
    <name evidence="1" type="ORF">F4820DRAFT_25616</name>
</gene>
<evidence type="ECO:0000313" key="2">
    <source>
        <dbReference type="Proteomes" id="UP001497700"/>
    </source>
</evidence>
<organism evidence="1 2">
    <name type="scientific">Hypoxylon rubiginosum</name>
    <dbReference type="NCBI Taxonomy" id="110542"/>
    <lineage>
        <taxon>Eukaryota</taxon>
        <taxon>Fungi</taxon>
        <taxon>Dikarya</taxon>
        <taxon>Ascomycota</taxon>
        <taxon>Pezizomycotina</taxon>
        <taxon>Sordariomycetes</taxon>
        <taxon>Xylariomycetidae</taxon>
        <taxon>Xylariales</taxon>
        <taxon>Hypoxylaceae</taxon>
        <taxon>Hypoxylon</taxon>
    </lineage>
</organism>
<comment type="caution">
    <text evidence="1">The sequence shown here is derived from an EMBL/GenBank/DDBJ whole genome shotgun (WGS) entry which is preliminary data.</text>
</comment>
<dbReference type="EMBL" id="MU393528">
    <property type="protein sequence ID" value="KAI4862317.1"/>
    <property type="molecule type" value="Genomic_DNA"/>
</dbReference>